<evidence type="ECO:0000256" key="7">
    <source>
        <dbReference type="RuleBase" id="RU362048"/>
    </source>
</evidence>
<name>A0A9X3J519_9BACT</name>
<gene>
    <name evidence="8" type="ORF">OU798_06335</name>
</gene>
<dbReference type="Pfam" id="PF01914">
    <property type="entry name" value="MarC"/>
    <property type="match status" value="1"/>
</dbReference>
<keyword evidence="4 7" id="KW-0812">Transmembrane</keyword>
<evidence type="ECO:0000256" key="1">
    <source>
        <dbReference type="ARBA" id="ARBA00004651"/>
    </source>
</evidence>
<evidence type="ECO:0000256" key="3">
    <source>
        <dbReference type="ARBA" id="ARBA00022475"/>
    </source>
</evidence>
<accession>A0A9X3J519</accession>
<evidence type="ECO:0000256" key="2">
    <source>
        <dbReference type="ARBA" id="ARBA00009784"/>
    </source>
</evidence>
<keyword evidence="3" id="KW-1003">Cell membrane</keyword>
<feature type="transmembrane region" description="Helical" evidence="7">
    <location>
        <begin position="6"/>
        <end position="28"/>
    </location>
</feature>
<feature type="transmembrane region" description="Helical" evidence="7">
    <location>
        <begin position="171"/>
        <end position="196"/>
    </location>
</feature>
<organism evidence="8 9">
    <name type="scientific">Draconibacterium aestuarii</name>
    <dbReference type="NCBI Taxonomy" id="2998507"/>
    <lineage>
        <taxon>Bacteria</taxon>
        <taxon>Pseudomonadati</taxon>
        <taxon>Bacteroidota</taxon>
        <taxon>Bacteroidia</taxon>
        <taxon>Marinilabiliales</taxon>
        <taxon>Prolixibacteraceae</taxon>
        <taxon>Draconibacterium</taxon>
    </lineage>
</organism>
<sequence length="209" mass="21986">MTVKFLDVFMILFITMGPLKPAIVYVTLTAKSDASFRRKVALRTVITASIVAILFVLAGEFLLSAFHVSIPALKMAGGLILLLYALEMIIGGDKKEDNGIDSGPSTNISVYPLALPLMATPQGLVAVTTFAAADPNTSDMLMVVGTILGLMAFNFVFLLGAHKILKLIGPAALKVVSVVVGLLLAALAIQLVIWGLTDLGVIEEFVAAG</sequence>
<dbReference type="Proteomes" id="UP001145087">
    <property type="component" value="Unassembled WGS sequence"/>
</dbReference>
<dbReference type="PANTHER" id="PTHR33508:SF1">
    <property type="entry name" value="UPF0056 MEMBRANE PROTEIN YHCE"/>
    <property type="match status" value="1"/>
</dbReference>
<feature type="transmembrane region" description="Helical" evidence="7">
    <location>
        <begin position="110"/>
        <end position="133"/>
    </location>
</feature>
<keyword evidence="6 7" id="KW-0472">Membrane</keyword>
<proteinExistence type="inferred from homology"/>
<evidence type="ECO:0000256" key="6">
    <source>
        <dbReference type="ARBA" id="ARBA00023136"/>
    </source>
</evidence>
<protein>
    <recommendedName>
        <fullName evidence="7">UPF0056 membrane protein</fullName>
    </recommendedName>
</protein>
<feature type="transmembrane region" description="Helical" evidence="7">
    <location>
        <begin position="40"/>
        <end position="66"/>
    </location>
</feature>
<evidence type="ECO:0000313" key="8">
    <source>
        <dbReference type="EMBL" id="MCY1719953.1"/>
    </source>
</evidence>
<dbReference type="AlphaFoldDB" id="A0A9X3J519"/>
<dbReference type="GO" id="GO:0005886">
    <property type="term" value="C:plasma membrane"/>
    <property type="evidence" value="ECO:0007669"/>
    <property type="project" value="UniProtKB-SubCell"/>
</dbReference>
<comment type="subcellular location">
    <subcellularLocation>
        <location evidence="1 7">Cell membrane</location>
        <topology evidence="1 7">Multi-pass membrane protein</topology>
    </subcellularLocation>
</comment>
<dbReference type="PANTHER" id="PTHR33508">
    <property type="entry name" value="UPF0056 MEMBRANE PROTEIN YHCE"/>
    <property type="match status" value="1"/>
</dbReference>
<dbReference type="InterPro" id="IPR002771">
    <property type="entry name" value="Multi_antbiot-R_MarC"/>
</dbReference>
<comment type="similarity">
    <text evidence="2 7">Belongs to the UPF0056 (MarC) family.</text>
</comment>
<dbReference type="EMBL" id="JAPOHD010000012">
    <property type="protein sequence ID" value="MCY1719953.1"/>
    <property type="molecule type" value="Genomic_DNA"/>
</dbReference>
<comment type="caution">
    <text evidence="8">The sequence shown here is derived from an EMBL/GenBank/DDBJ whole genome shotgun (WGS) entry which is preliminary data.</text>
</comment>
<dbReference type="NCBIfam" id="TIGR00427">
    <property type="entry name" value="NAAT family transporter"/>
    <property type="match status" value="1"/>
</dbReference>
<keyword evidence="9" id="KW-1185">Reference proteome</keyword>
<evidence type="ECO:0000313" key="9">
    <source>
        <dbReference type="Proteomes" id="UP001145087"/>
    </source>
</evidence>
<feature type="transmembrane region" description="Helical" evidence="7">
    <location>
        <begin position="139"/>
        <end position="159"/>
    </location>
</feature>
<evidence type="ECO:0000256" key="5">
    <source>
        <dbReference type="ARBA" id="ARBA00022989"/>
    </source>
</evidence>
<evidence type="ECO:0000256" key="4">
    <source>
        <dbReference type="ARBA" id="ARBA00022692"/>
    </source>
</evidence>
<keyword evidence="5 7" id="KW-1133">Transmembrane helix</keyword>
<feature type="transmembrane region" description="Helical" evidence="7">
    <location>
        <begin position="72"/>
        <end position="90"/>
    </location>
</feature>
<dbReference type="RefSeq" id="WP_343332285.1">
    <property type="nucleotide sequence ID" value="NZ_JAPOHD010000012.1"/>
</dbReference>
<reference evidence="8" key="1">
    <citation type="submission" date="2022-11" db="EMBL/GenBank/DDBJ databases">
        <title>Marilongibacter aestuarii gen. nov., sp. nov., isolated from tidal flat sediment.</title>
        <authorList>
            <person name="Jiayan W."/>
        </authorList>
    </citation>
    <scope>NUCLEOTIDE SEQUENCE</scope>
    <source>
        <strain evidence="8">Z1-6</strain>
    </source>
</reference>